<evidence type="ECO:0000313" key="2">
    <source>
        <dbReference type="Proteomes" id="UP000684084"/>
    </source>
</evidence>
<reference evidence="1" key="1">
    <citation type="submission" date="2020-05" db="EMBL/GenBank/DDBJ databases">
        <authorList>
            <person name="Rincon C."/>
            <person name="Sanders R I."/>
            <person name="Robbins C."/>
            <person name="Chaturvedi A."/>
        </authorList>
    </citation>
    <scope>NUCLEOTIDE SEQUENCE</scope>
    <source>
        <strain evidence="1">CHB12</strain>
    </source>
</reference>
<dbReference type="AlphaFoldDB" id="A0A915ZRL0"/>
<organism evidence="1 2">
    <name type="scientific">Rhizophagus irregularis</name>
    <dbReference type="NCBI Taxonomy" id="588596"/>
    <lineage>
        <taxon>Eukaryota</taxon>
        <taxon>Fungi</taxon>
        <taxon>Fungi incertae sedis</taxon>
        <taxon>Mucoromycota</taxon>
        <taxon>Glomeromycotina</taxon>
        <taxon>Glomeromycetes</taxon>
        <taxon>Glomerales</taxon>
        <taxon>Glomeraceae</taxon>
        <taxon>Rhizophagus</taxon>
    </lineage>
</organism>
<sequence length="183" mass="21121">MYFYSHQLYSKNLFNGSSFTHQDNVTRNQKNNITQLIQVNNSVVHYNANNIASDAVFLITDRENSNNFQTVSRNTTFNLLTLDIILGLEKKLRSFKTKKDLSEVLSKYEFVSGDITRNPQFIPPTHSINESAPEFKLCIDDILRRIKNMSPVVYSNEAMRREYISTILHTANLVQCRSACDMN</sequence>
<comment type="caution">
    <text evidence="1">The sequence shown here is derived from an EMBL/GenBank/DDBJ whole genome shotgun (WGS) entry which is preliminary data.</text>
</comment>
<protein>
    <submittedName>
        <fullName evidence="1">Uncharacterized protein</fullName>
    </submittedName>
</protein>
<evidence type="ECO:0000313" key="1">
    <source>
        <dbReference type="EMBL" id="CAB5384547.1"/>
    </source>
</evidence>
<dbReference type="OrthoDB" id="2428576at2759"/>
<proteinExistence type="predicted"/>
<accession>A0A915ZRL0</accession>
<gene>
    <name evidence="1" type="ORF">CHRIB12_LOCUS18918</name>
</gene>
<dbReference type="EMBL" id="CAGKOT010000051">
    <property type="protein sequence ID" value="CAB5384547.1"/>
    <property type="molecule type" value="Genomic_DNA"/>
</dbReference>
<dbReference type="Proteomes" id="UP000684084">
    <property type="component" value="Unassembled WGS sequence"/>
</dbReference>
<name>A0A915ZRL0_9GLOM</name>